<sequence>MPRHTDPLKNDEASEASWEAAKGLVSGGLKWGAVAAVLGGISHKMYPLYRGLTVQFKVYIQASAMIMGGMIEADSRLRIYENRMRLQRRMLQDQAKWERYEREFLESDRGK</sequence>
<dbReference type="AlphaFoldDB" id="A0AAE8SRF3"/>
<reference evidence="1" key="1">
    <citation type="submission" date="2018-03" db="EMBL/GenBank/DDBJ databases">
        <authorList>
            <person name="Guldener U."/>
        </authorList>
    </citation>
    <scope>NUCLEOTIDE SEQUENCE</scope>
</reference>
<comment type="caution">
    <text evidence="1">The sequence shown here is derived from an EMBL/GenBank/DDBJ whole genome shotgun (WGS) entry which is preliminary data.</text>
</comment>
<dbReference type="EMBL" id="ONZQ02000001">
    <property type="protein sequence ID" value="SPN97650.1"/>
    <property type="molecule type" value="Genomic_DNA"/>
</dbReference>
<dbReference type="PANTHER" id="PTHR39153">
    <property type="entry name" value="AGR244WP"/>
    <property type="match status" value="1"/>
</dbReference>
<evidence type="ECO:0008006" key="3">
    <source>
        <dbReference type="Google" id="ProtNLM"/>
    </source>
</evidence>
<dbReference type="InterPro" id="IPR038882">
    <property type="entry name" value="Rcf3"/>
</dbReference>
<gene>
    <name evidence="1" type="ORF">DNG_01163</name>
</gene>
<keyword evidence="2" id="KW-1185">Reference proteome</keyword>
<dbReference type="Proteomes" id="UP001187682">
    <property type="component" value="Unassembled WGS sequence"/>
</dbReference>
<evidence type="ECO:0000313" key="2">
    <source>
        <dbReference type="Proteomes" id="UP001187682"/>
    </source>
</evidence>
<organism evidence="1 2">
    <name type="scientific">Cephalotrichum gorgonifer</name>
    <dbReference type="NCBI Taxonomy" id="2041049"/>
    <lineage>
        <taxon>Eukaryota</taxon>
        <taxon>Fungi</taxon>
        <taxon>Dikarya</taxon>
        <taxon>Ascomycota</taxon>
        <taxon>Pezizomycotina</taxon>
        <taxon>Sordariomycetes</taxon>
        <taxon>Hypocreomycetidae</taxon>
        <taxon>Microascales</taxon>
        <taxon>Microascaceae</taxon>
        <taxon>Cephalotrichum</taxon>
    </lineage>
</organism>
<proteinExistence type="predicted"/>
<protein>
    <recommendedName>
        <fullName evidence="3">HIG1 domain-containing protein</fullName>
    </recommendedName>
</protein>
<dbReference type="PANTHER" id="PTHR39153:SF1">
    <property type="entry name" value="AGR244WP"/>
    <property type="match status" value="1"/>
</dbReference>
<accession>A0AAE8SRF3</accession>
<evidence type="ECO:0000313" key="1">
    <source>
        <dbReference type="EMBL" id="SPN97650.1"/>
    </source>
</evidence>
<name>A0AAE8SRF3_9PEZI</name>